<gene>
    <name evidence="1" type="ORF">UFOVP1212_19</name>
</gene>
<dbReference type="EMBL" id="LR797168">
    <property type="protein sequence ID" value="CAB4191296.1"/>
    <property type="molecule type" value="Genomic_DNA"/>
</dbReference>
<evidence type="ECO:0000313" key="1">
    <source>
        <dbReference type="EMBL" id="CAB4191296.1"/>
    </source>
</evidence>
<name>A0A6J5R9P9_9CAUD</name>
<reference evidence="1" key="1">
    <citation type="submission" date="2020-05" db="EMBL/GenBank/DDBJ databases">
        <authorList>
            <person name="Chiriac C."/>
            <person name="Salcher M."/>
            <person name="Ghai R."/>
            <person name="Kavagutti S V."/>
        </authorList>
    </citation>
    <scope>NUCLEOTIDE SEQUENCE</scope>
</reference>
<proteinExistence type="predicted"/>
<organism evidence="1">
    <name type="scientific">uncultured Caudovirales phage</name>
    <dbReference type="NCBI Taxonomy" id="2100421"/>
    <lineage>
        <taxon>Viruses</taxon>
        <taxon>Duplodnaviria</taxon>
        <taxon>Heunggongvirae</taxon>
        <taxon>Uroviricota</taxon>
        <taxon>Caudoviricetes</taxon>
        <taxon>Peduoviridae</taxon>
        <taxon>Maltschvirus</taxon>
        <taxon>Maltschvirus maltsch</taxon>
    </lineage>
</organism>
<sequence>MDVKVEVGVLTASCRLVESTITVEILSGEIFSPVVSDLAFTPVITINGGSISSVPADKILIGVKAA</sequence>
<protein>
    <submittedName>
        <fullName evidence="1">Uncharacterized protein</fullName>
    </submittedName>
</protein>
<accession>A0A6J5R9P9</accession>